<evidence type="ECO:0000256" key="4">
    <source>
        <dbReference type="ARBA" id="ARBA00022692"/>
    </source>
</evidence>
<keyword evidence="13" id="KW-1185">Reference proteome</keyword>
<evidence type="ECO:0000256" key="10">
    <source>
        <dbReference type="SAM" id="Phobius"/>
    </source>
</evidence>
<accession>A0A3Q9HSQ5</accession>
<dbReference type="PANTHER" id="PTHR12428">
    <property type="entry name" value="OXA1"/>
    <property type="match status" value="1"/>
</dbReference>
<dbReference type="AlphaFoldDB" id="A0A3Q9HSQ5"/>
<evidence type="ECO:0000256" key="2">
    <source>
        <dbReference type="ARBA" id="ARBA00022448"/>
    </source>
</evidence>
<dbReference type="InterPro" id="IPR001708">
    <property type="entry name" value="YidC/ALB3/OXA1/COX18"/>
</dbReference>
<feature type="transmembrane region" description="Helical" evidence="10">
    <location>
        <begin position="121"/>
        <end position="140"/>
    </location>
</feature>
<evidence type="ECO:0000259" key="11">
    <source>
        <dbReference type="Pfam" id="PF02096"/>
    </source>
</evidence>
<dbReference type="GO" id="GO:0032977">
    <property type="term" value="F:membrane insertase activity"/>
    <property type="evidence" value="ECO:0007669"/>
    <property type="project" value="InterPro"/>
</dbReference>
<sequence length="205" mass="23470">MSDALRFIYSFTQNWGLAIIVFTLLIRLVLHPLNKKQMDSVKAMQEIQPEVEKLRKKYKNDQQQLQTKLMELYKERGINPAAGCLPLLIQMPILIALFQSIRNLEELENASFLWLDSLTKTGDLLLIILTGAVTFAQSYLQQKMTANINPGNQNNIMMYMMPILIILIGKGLPAGVLLYWFTSTLVMTIQQFINYKEPVSKGETK</sequence>
<comment type="subcellular location">
    <subcellularLocation>
        <location evidence="1">Cell membrane</location>
        <topology evidence="1">Multi-pass membrane protein</topology>
    </subcellularLocation>
    <subcellularLocation>
        <location evidence="9">Membrane</location>
        <topology evidence="9">Multi-pass membrane protein</topology>
    </subcellularLocation>
</comment>
<dbReference type="GO" id="GO:0051205">
    <property type="term" value="P:protein insertion into membrane"/>
    <property type="evidence" value="ECO:0007669"/>
    <property type="project" value="TreeGrafter"/>
</dbReference>
<dbReference type="Proteomes" id="UP000267250">
    <property type="component" value="Chromosome"/>
</dbReference>
<keyword evidence="8" id="KW-0143">Chaperone</keyword>
<dbReference type="OrthoDB" id="9780552at2"/>
<feature type="domain" description="Membrane insertase YidC/Oxa/ALB C-terminal" evidence="11">
    <location>
        <begin position="15"/>
        <end position="195"/>
    </location>
</feature>
<dbReference type="PANTHER" id="PTHR12428:SF65">
    <property type="entry name" value="CYTOCHROME C OXIDASE ASSEMBLY PROTEIN COX18, MITOCHONDRIAL"/>
    <property type="match status" value="1"/>
</dbReference>
<evidence type="ECO:0000256" key="3">
    <source>
        <dbReference type="ARBA" id="ARBA00022475"/>
    </source>
</evidence>
<evidence type="ECO:0000256" key="8">
    <source>
        <dbReference type="ARBA" id="ARBA00023186"/>
    </source>
</evidence>
<keyword evidence="3" id="KW-1003">Cell membrane</keyword>
<keyword evidence="5" id="KW-0653">Protein transport</keyword>
<dbReference type="KEGG" id="aft:BBF96_13355"/>
<evidence type="ECO:0000313" key="12">
    <source>
        <dbReference type="EMBL" id="AZR74933.1"/>
    </source>
</evidence>
<dbReference type="CDD" id="cd20070">
    <property type="entry name" value="5TM_YidC_Alb3"/>
    <property type="match status" value="1"/>
</dbReference>
<comment type="similarity">
    <text evidence="9">Belongs to the OXA1/ALB3/YidC family.</text>
</comment>
<dbReference type="EMBL" id="CP016379">
    <property type="protein sequence ID" value="AZR74933.1"/>
    <property type="molecule type" value="Genomic_DNA"/>
</dbReference>
<name>A0A3Q9HSQ5_9FIRM</name>
<dbReference type="GO" id="GO:0015031">
    <property type="term" value="P:protein transport"/>
    <property type="evidence" value="ECO:0007669"/>
    <property type="project" value="UniProtKB-KW"/>
</dbReference>
<evidence type="ECO:0000256" key="1">
    <source>
        <dbReference type="ARBA" id="ARBA00004651"/>
    </source>
</evidence>
<evidence type="ECO:0000256" key="5">
    <source>
        <dbReference type="ARBA" id="ARBA00022927"/>
    </source>
</evidence>
<gene>
    <name evidence="12" type="ORF">BBF96_13355</name>
</gene>
<keyword evidence="2" id="KW-0813">Transport</keyword>
<feature type="transmembrane region" description="Helical" evidence="10">
    <location>
        <begin position="12"/>
        <end position="30"/>
    </location>
</feature>
<proteinExistence type="inferred from homology"/>
<reference evidence="12 13" key="1">
    <citation type="submission" date="2016-07" db="EMBL/GenBank/DDBJ databases">
        <title>Genome and transcriptome analysis of iron-reducing fermentative bacteria Anoxybacter fermentans.</title>
        <authorList>
            <person name="Zeng X."/>
            <person name="Shao Z."/>
        </authorList>
    </citation>
    <scope>NUCLEOTIDE SEQUENCE [LARGE SCALE GENOMIC DNA]</scope>
    <source>
        <strain evidence="12 13">DY22613</strain>
    </source>
</reference>
<feature type="transmembrane region" description="Helical" evidence="10">
    <location>
        <begin position="78"/>
        <end position="101"/>
    </location>
</feature>
<dbReference type="Pfam" id="PF02096">
    <property type="entry name" value="60KD_IMP"/>
    <property type="match status" value="1"/>
</dbReference>
<dbReference type="InterPro" id="IPR047196">
    <property type="entry name" value="YidC_ALB_C"/>
</dbReference>
<organism evidence="12 13">
    <name type="scientific">Anoxybacter fermentans</name>
    <dbReference type="NCBI Taxonomy" id="1323375"/>
    <lineage>
        <taxon>Bacteria</taxon>
        <taxon>Bacillati</taxon>
        <taxon>Bacillota</taxon>
        <taxon>Clostridia</taxon>
        <taxon>Halanaerobiales</taxon>
        <taxon>Anoxybacter</taxon>
    </lineage>
</organism>
<dbReference type="InterPro" id="IPR028055">
    <property type="entry name" value="YidC/Oxa/ALB_C"/>
</dbReference>
<dbReference type="GO" id="GO:0005886">
    <property type="term" value="C:plasma membrane"/>
    <property type="evidence" value="ECO:0007669"/>
    <property type="project" value="UniProtKB-SubCell"/>
</dbReference>
<keyword evidence="7 10" id="KW-0472">Membrane</keyword>
<evidence type="ECO:0000313" key="13">
    <source>
        <dbReference type="Proteomes" id="UP000267250"/>
    </source>
</evidence>
<protein>
    <recommendedName>
        <fullName evidence="11">Membrane insertase YidC/Oxa/ALB C-terminal domain-containing protein</fullName>
    </recommendedName>
</protein>
<evidence type="ECO:0000256" key="7">
    <source>
        <dbReference type="ARBA" id="ARBA00023136"/>
    </source>
</evidence>
<keyword evidence="4 9" id="KW-0812">Transmembrane</keyword>
<feature type="transmembrane region" description="Helical" evidence="10">
    <location>
        <begin position="161"/>
        <end position="181"/>
    </location>
</feature>
<evidence type="ECO:0000256" key="6">
    <source>
        <dbReference type="ARBA" id="ARBA00022989"/>
    </source>
</evidence>
<keyword evidence="6 10" id="KW-1133">Transmembrane helix</keyword>
<evidence type="ECO:0000256" key="9">
    <source>
        <dbReference type="RuleBase" id="RU003945"/>
    </source>
</evidence>
<dbReference type="NCBIfam" id="TIGR03592">
    <property type="entry name" value="yidC_oxa1_cterm"/>
    <property type="match status" value="1"/>
</dbReference>